<dbReference type="OrthoDB" id="5443558at2"/>
<organism evidence="1 2">
    <name type="scientific">Maridesulfovibrio salexigens (strain ATCC 14822 / DSM 2638 / NCIMB 8403 / VKM B-1763)</name>
    <name type="common">Desulfovibrio salexigens</name>
    <dbReference type="NCBI Taxonomy" id="526222"/>
    <lineage>
        <taxon>Bacteria</taxon>
        <taxon>Pseudomonadati</taxon>
        <taxon>Thermodesulfobacteriota</taxon>
        <taxon>Desulfovibrionia</taxon>
        <taxon>Desulfovibrionales</taxon>
        <taxon>Desulfovibrionaceae</taxon>
        <taxon>Maridesulfovibrio</taxon>
    </lineage>
</organism>
<dbReference type="AlphaFoldDB" id="C6BXU5"/>
<accession>C6BXU5</accession>
<evidence type="ECO:0000313" key="1">
    <source>
        <dbReference type="EMBL" id="ACS78653.1"/>
    </source>
</evidence>
<dbReference type="STRING" id="526222.Desal_0587"/>
<evidence type="ECO:0008006" key="3">
    <source>
        <dbReference type="Google" id="ProtNLM"/>
    </source>
</evidence>
<dbReference type="EMBL" id="CP001649">
    <property type="protein sequence ID" value="ACS78653.1"/>
    <property type="molecule type" value="Genomic_DNA"/>
</dbReference>
<keyword evidence="2" id="KW-1185">Reference proteome</keyword>
<dbReference type="Proteomes" id="UP000002601">
    <property type="component" value="Chromosome"/>
</dbReference>
<dbReference type="SUPFAM" id="SSF53335">
    <property type="entry name" value="S-adenosyl-L-methionine-dependent methyltransferases"/>
    <property type="match status" value="1"/>
</dbReference>
<dbReference type="HOGENOM" id="CLU_561089_0_0_7"/>
<dbReference type="RefSeq" id="WP_015850472.1">
    <property type="nucleotide sequence ID" value="NC_012881.1"/>
</dbReference>
<dbReference type="eggNOG" id="COG4627">
    <property type="taxonomic scope" value="Bacteria"/>
</dbReference>
<dbReference type="KEGG" id="dsa:Desal_0587"/>
<reference evidence="1 2" key="1">
    <citation type="submission" date="2009-06" db="EMBL/GenBank/DDBJ databases">
        <title>Complete sequence of Desulfovibrio salexigens DSM 2638.</title>
        <authorList>
            <consortium name="US DOE Joint Genome Institute"/>
            <person name="Lucas S."/>
            <person name="Copeland A."/>
            <person name="Lapidus A."/>
            <person name="Glavina del Rio T."/>
            <person name="Tice H."/>
            <person name="Bruce D."/>
            <person name="Goodwin L."/>
            <person name="Pitluck S."/>
            <person name="Munk A.C."/>
            <person name="Brettin T."/>
            <person name="Detter J.C."/>
            <person name="Han C."/>
            <person name="Tapia R."/>
            <person name="Larimer F."/>
            <person name="Land M."/>
            <person name="Hauser L."/>
            <person name="Kyrpides N."/>
            <person name="Anderson I."/>
            <person name="Wall J.D."/>
            <person name="Arkin A.P."/>
            <person name="Dehal P."/>
            <person name="Chivian D."/>
            <person name="Giles B."/>
            <person name="Hazen T.C."/>
        </authorList>
    </citation>
    <scope>NUCLEOTIDE SEQUENCE [LARGE SCALE GENOMIC DNA]</scope>
    <source>
        <strain evidence="2">ATCC 14822 / DSM 2638 / NCIMB 8403 / VKM B-1763</strain>
    </source>
</reference>
<proteinExistence type="predicted"/>
<dbReference type="Gene3D" id="3.40.50.150">
    <property type="entry name" value="Vaccinia Virus protein VP39"/>
    <property type="match status" value="1"/>
</dbReference>
<gene>
    <name evidence="1" type="ordered locus">Desal_0587</name>
</gene>
<evidence type="ECO:0000313" key="2">
    <source>
        <dbReference type="Proteomes" id="UP000002601"/>
    </source>
</evidence>
<name>C6BXU5_MARSD</name>
<dbReference type="InterPro" id="IPR029063">
    <property type="entry name" value="SAM-dependent_MTases_sf"/>
</dbReference>
<sequence>MDFSIVVLSNPDSIYWRSIEDVIYPLRDAISALGYSVDIAENKISKDAVNIIFGLQDKPNYPLQEIPDNSIIYNFEQIVKGSKALRPHYIESLCKFTVWEYSKRNVETLERNFNATKVHHVPLGHVPQMQCIDENYPKDIDVLFYGAMNPRRQEIIRQLQQRGIKVKAIERVFGHERNFYIARSKIVLNMHYYTPGIFEEVRNSFLFANKKTVVCERNEDTTVPSRYEESCCFAPYEELADTIEKLLDNQEKCLSQGEQGFSIFSKMSYPEILAEVTRKAVPSPSQEVNIPKRFNAGSGKDFMEGYLNVDINPAWTPDILLDLSADLDHEKTYKTKRFGNITLPKNYFEEIIANDVLEHVPDLILTMTNFLELLCEGGRLKVQVPYDLSYGAWQDPTHVRAFNEMSLRYYTDWCWYVGWRDYRFFVKDLSYVPSDLGKQMHQQQQSLEKLLHTPRAIDSMTVTLEKRRSTPEEQRDYDLRHRTFYK</sequence>
<protein>
    <recommendedName>
        <fullName evidence="3">Methyltransferase domain-containing protein</fullName>
    </recommendedName>
</protein>